<keyword evidence="2 5" id="KW-0479">Metal-binding</keyword>
<dbReference type="InParanoid" id="A0A0C3EML3"/>
<comment type="similarity">
    <text evidence="1">Belongs to the carotenoid oxygenase family.</text>
</comment>
<evidence type="ECO:0000256" key="3">
    <source>
        <dbReference type="ARBA" id="ARBA00023002"/>
    </source>
</evidence>
<dbReference type="Proteomes" id="UP000054166">
    <property type="component" value="Unassembled WGS sequence"/>
</dbReference>
<feature type="compositionally biased region" description="Polar residues" evidence="6">
    <location>
        <begin position="350"/>
        <end position="365"/>
    </location>
</feature>
<name>A0A0C3EML3_PILCF</name>
<accession>A0A0C3EML3</accession>
<dbReference type="GO" id="GO:0046872">
    <property type="term" value="F:metal ion binding"/>
    <property type="evidence" value="ECO:0007669"/>
    <property type="project" value="UniProtKB-KW"/>
</dbReference>
<dbReference type="STRING" id="765440.A0A0C3EML3"/>
<keyword evidence="8" id="KW-1185">Reference proteome</keyword>
<sequence length="375" mass="41036">MSSSCAAGFENVPEQRTPVDLQIHGVIPPWLSGVLYRTGPGTIRIPTTADPSKVVEIQHWFDGLALHHRFEIFPGGEHVSYRSHNGADDKERQIAETGRYPQCAPLGASSPSPSGINVSVTLTPDMPGLDAETEGLSTPSGARYIVVKTDANALQIIDPETLEPLIATTLLDPRLDGPLSAAHSCRDQETGDFIILKVDVLAEIKDAPPSYIHSFPMTKRGGILGSTHCFMSSIGRTVASWQSRGHPRSSASTLSTPYMPMGNARRFRLPSPSLLTTRTAIRDAIVEFTLPQSQIELPVVAPSVYSKPYWYAYGITRIHPDEHCTVTDGIIKLDMSSPSPWSTRKFWSKPNRTTRPLNQFSSPAQTGKMRTMGFC</sequence>
<dbReference type="Pfam" id="PF03055">
    <property type="entry name" value="RPE65"/>
    <property type="match status" value="1"/>
</dbReference>
<proteinExistence type="inferred from homology"/>
<comment type="cofactor">
    <cofactor evidence="5">
        <name>Fe(2+)</name>
        <dbReference type="ChEBI" id="CHEBI:29033"/>
    </cofactor>
    <text evidence="5">Binds 1 Fe(2+) ion per subunit.</text>
</comment>
<evidence type="ECO:0000256" key="2">
    <source>
        <dbReference type="ARBA" id="ARBA00022723"/>
    </source>
</evidence>
<dbReference type="GO" id="GO:0010436">
    <property type="term" value="F:carotenoid dioxygenase activity"/>
    <property type="evidence" value="ECO:0007669"/>
    <property type="project" value="TreeGrafter"/>
</dbReference>
<protein>
    <submittedName>
        <fullName evidence="7">Uncharacterized protein</fullName>
    </submittedName>
</protein>
<evidence type="ECO:0000256" key="4">
    <source>
        <dbReference type="ARBA" id="ARBA00023004"/>
    </source>
</evidence>
<dbReference type="OrthoDB" id="407010at2759"/>
<evidence type="ECO:0000256" key="5">
    <source>
        <dbReference type="PIRSR" id="PIRSR604294-1"/>
    </source>
</evidence>
<dbReference type="EMBL" id="KN833072">
    <property type="protein sequence ID" value="KIM73830.1"/>
    <property type="molecule type" value="Genomic_DNA"/>
</dbReference>
<evidence type="ECO:0000256" key="1">
    <source>
        <dbReference type="ARBA" id="ARBA00006787"/>
    </source>
</evidence>
<dbReference type="HOGENOM" id="CLU_737917_0_0_1"/>
<feature type="binding site" evidence="5">
    <location>
        <position position="183"/>
    </location>
    <ligand>
        <name>Fe cation</name>
        <dbReference type="ChEBI" id="CHEBI:24875"/>
        <note>catalytic</note>
    </ligand>
</feature>
<organism evidence="7 8">
    <name type="scientific">Piloderma croceum (strain F 1598)</name>
    <dbReference type="NCBI Taxonomy" id="765440"/>
    <lineage>
        <taxon>Eukaryota</taxon>
        <taxon>Fungi</taxon>
        <taxon>Dikarya</taxon>
        <taxon>Basidiomycota</taxon>
        <taxon>Agaricomycotina</taxon>
        <taxon>Agaricomycetes</taxon>
        <taxon>Agaricomycetidae</taxon>
        <taxon>Atheliales</taxon>
        <taxon>Atheliaceae</taxon>
        <taxon>Piloderma</taxon>
    </lineage>
</organism>
<dbReference type="InterPro" id="IPR004294">
    <property type="entry name" value="Carotenoid_Oase"/>
</dbReference>
<dbReference type="PANTHER" id="PTHR10543">
    <property type="entry name" value="BETA-CAROTENE DIOXYGENASE"/>
    <property type="match status" value="1"/>
</dbReference>
<dbReference type="AlphaFoldDB" id="A0A0C3EML3"/>
<keyword evidence="4 5" id="KW-0408">Iron</keyword>
<reference evidence="7 8" key="1">
    <citation type="submission" date="2014-04" db="EMBL/GenBank/DDBJ databases">
        <authorList>
            <consortium name="DOE Joint Genome Institute"/>
            <person name="Kuo A."/>
            <person name="Tarkka M."/>
            <person name="Buscot F."/>
            <person name="Kohler A."/>
            <person name="Nagy L.G."/>
            <person name="Floudas D."/>
            <person name="Copeland A."/>
            <person name="Barry K.W."/>
            <person name="Cichocki N."/>
            <person name="Veneault-Fourrey C."/>
            <person name="LaButti K."/>
            <person name="Lindquist E.A."/>
            <person name="Lipzen A."/>
            <person name="Lundell T."/>
            <person name="Morin E."/>
            <person name="Murat C."/>
            <person name="Sun H."/>
            <person name="Tunlid A."/>
            <person name="Henrissat B."/>
            <person name="Grigoriev I.V."/>
            <person name="Hibbett D.S."/>
            <person name="Martin F."/>
            <person name="Nordberg H.P."/>
            <person name="Cantor M.N."/>
            <person name="Hua S.X."/>
        </authorList>
    </citation>
    <scope>NUCLEOTIDE SEQUENCE [LARGE SCALE GENOMIC DNA]</scope>
    <source>
        <strain evidence="7 8">F 1598</strain>
    </source>
</reference>
<evidence type="ECO:0000313" key="8">
    <source>
        <dbReference type="Proteomes" id="UP000054166"/>
    </source>
</evidence>
<evidence type="ECO:0000256" key="6">
    <source>
        <dbReference type="SAM" id="MobiDB-lite"/>
    </source>
</evidence>
<dbReference type="GO" id="GO:0016121">
    <property type="term" value="P:carotene catabolic process"/>
    <property type="evidence" value="ECO:0007669"/>
    <property type="project" value="TreeGrafter"/>
</dbReference>
<feature type="region of interest" description="Disordered" evidence="6">
    <location>
        <begin position="344"/>
        <end position="366"/>
    </location>
</feature>
<gene>
    <name evidence="7" type="ORF">PILCRDRAFT_14896</name>
</gene>
<evidence type="ECO:0000313" key="7">
    <source>
        <dbReference type="EMBL" id="KIM73830.1"/>
    </source>
</evidence>
<reference evidence="8" key="2">
    <citation type="submission" date="2015-01" db="EMBL/GenBank/DDBJ databases">
        <title>Evolutionary Origins and Diversification of the Mycorrhizal Mutualists.</title>
        <authorList>
            <consortium name="DOE Joint Genome Institute"/>
            <consortium name="Mycorrhizal Genomics Consortium"/>
            <person name="Kohler A."/>
            <person name="Kuo A."/>
            <person name="Nagy L.G."/>
            <person name="Floudas D."/>
            <person name="Copeland A."/>
            <person name="Barry K.W."/>
            <person name="Cichocki N."/>
            <person name="Veneault-Fourrey C."/>
            <person name="LaButti K."/>
            <person name="Lindquist E.A."/>
            <person name="Lipzen A."/>
            <person name="Lundell T."/>
            <person name="Morin E."/>
            <person name="Murat C."/>
            <person name="Riley R."/>
            <person name="Ohm R."/>
            <person name="Sun H."/>
            <person name="Tunlid A."/>
            <person name="Henrissat B."/>
            <person name="Grigoriev I.V."/>
            <person name="Hibbett D.S."/>
            <person name="Martin F."/>
        </authorList>
    </citation>
    <scope>NUCLEOTIDE SEQUENCE [LARGE SCALE GENOMIC DNA]</scope>
    <source>
        <strain evidence="8">F 1598</strain>
    </source>
</reference>
<dbReference type="PANTHER" id="PTHR10543:SF24">
    <property type="entry name" value="CAROTENOID ISOMEROOXYGENASE"/>
    <property type="match status" value="1"/>
</dbReference>
<keyword evidence="3" id="KW-0560">Oxidoreductase</keyword>